<feature type="binding site" evidence="7">
    <location>
        <position position="74"/>
    </location>
    <ligand>
        <name>substrate</name>
    </ligand>
</feature>
<keyword evidence="6 7" id="KW-0456">Lyase</keyword>
<comment type="similarity">
    <text evidence="3 7">Belongs to the type-II 3-dehydroquinase family.</text>
</comment>
<feature type="site" description="Transition state stabilizer" evidence="7">
    <location>
        <position position="17"/>
    </location>
</feature>
<dbReference type="PANTHER" id="PTHR21272">
    <property type="entry name" value="CATABOLIC 3-DEHYDROQUINASE"/>
    <property type="match status" value="1"/>
</dbReference>
<dbReference type="RefSeq" id="WP_006784968.1">
    <property type="nucleotide sequence ID" value="NZ_CABJBH010000007.1"/>
</dbReference>
<accession>A0A173T3X6</accession>
<dbReference type="NCBIfam" id="NF003807">
    <property type="entry name" value="PRK05395.1-4"/>
    <property type="match status" value="1"/>
</dbReference>
<dbReference type="EC" id="4.2.1.10" evidence="5 7"/>
<feature type="active site" description="Proton acceptor" evidence="7">
    <location>
        <position position="22"/>
    </location>
</feature>
<dbReference type="PANTHER" id="PTHR21272:SF3">
    <property type="entry name" value="CATABOLIC 3-DEHYDROQUINASE"/>
    <property type="match status" value="1"/>
</dbReference>
<dbReference type="NCBIfam" id="TIGR01088">
    <property type="entry name" value="aroQ"/>
    <property type="match status" value="1"/>
</dbReference>
<dbReference type="CDD" id="cd00466">
    <property type="entry name" value="DHQase_II"/>
    <property type="match status" value="1"/>
</dbReference>
<dbReference type="HAMAP" id="MF_00169">
    <property type="entry name" value="AroQ"/>
    <property type="match status" value="1"/>
</dbReference>
<dbReference type="OrthoDB" id="9790793at2"/>
<dbReference type="GO" id="GO:0019631">
    <property type="term" value="P:quinate catabolic process"/>
    <property type="evidence" value="ECO:0007669"/>
    <property type="project" value="TreeGrafter"/>
</dbReference>
<feature type="binding site" evidence="7">
    <location>
        <position position="80"/>
    </location>
    <ligand>
        <name>substrate</name>
    </ligand>
</feature>
<dbReference type="EMBL" id="WMQE01000004">
    <property type="protein sequence ID" value="MTK20418.1"/>
    <property type="molecule type" value="Genomic_DNA"/>
</dbReference>
<dbReference type="AlphaFoldDB" id="A0A173T3X6"/>
<feature type="binding site" evidence="7">
    <location>
        <begin position="102"/>
        <end position="103"/>
    </location>
    <ligand>
        <name>substrate</name>
    </ligand>
</feature>
<feature type="active site" description="Proton donor" evidence="7">
    <location>
        <position position="101"/>
    </location>
</feature>
<dbReference type="InterPro" id="IPR001874">
    <property type="entry name" value="DHquinase_II"/>
</dbReference>
<protein>
    <recommendedName>
        <fullName evidence="5 7">3-dehydroquinate dehydratase</fullName>
        <shortName evidence="7">3-dehydroquinase</shortName>
        <ecNumber evidence="5 7">4.2.1.10</ecNumber>
    </recommendedName>
    <alternativeName>
        <fullName evidence="7">Type II DHQase</fullName>
    </alternativeName>
</protein>
<dbReference type="GO" id="GO:0003855">
    <property type="term" value="F:3-dehydroquinate dehydratase activity"/>
    <property type="evidence" value="ECO:0007669"/>
    <property type="project" value="UniProtKB-UniRule"/>
</dbReference>
<keyword evidence="7" id="KW-0057">Aromatic amino acid biosynthesis</keyword>
<comment type="catalytic activity">
    <reaction evidence="1 7">
        <text>3-dehydroquinate = 3-dehydroshikimate + H2O</text>
        <dbReference type="Rhea" id="RHEA:21096"/>
        <dbReference type="ChEBI" id="CHEBI:15377"/>
        <dbReference type="ChEBI" id="CHEBI:16630"/>
        <dbReference type="ChEBI" id="CHEBI:32364"/>
        <dbReference type="EC" id="4.2.1.10"/>
    </reaction>
</comment>
<name>A0A173T3X6_9FIRM</name>
<feature type="binding site" evidence="7">
    <location>
        <position position="112"/>
    </location>
    <ligand>
        <name>substrate</name>
    </ligand>
</feature>
<evidence type="ECO:0000256" key="3">
    <source>
        <dbReference type="ARBA" id="ARBA00011037"/>
    </source>
</evidence>
<dbReference type="GO" id="GO:0008652">
    <property type="term" value="P:amino acid biosynthetic process"/>
    <property type="evidence" value="ECO:0007669"/>
    <property type="project" value="UniProtKB-KW"/>
</dbReference>
<evidence type="ECO:0000313" key="8">
    <source>
        <dbReference type="EMBL" id="MTK20418.1"/>
    </source>
</evidence>
<dbReference type="PIRSF" id="PIRSF001399">
    <property type="entry name" value="DHquinase_II"/>
    <property type="match status" value="1"/>
</dbReference>
<keyword evidence="7" id="KW-0028">Amino-acid biosynthesis</keyword>
<evidence type="ECO:0000256" key="7">
    <source>
        <dbReference type="HAMAP-Rule" id="MF_00169"/>
    </source>
</evidence>
<evidence type="ECO:0000313" key="9">
    <source>
        <dbReference type="Proteomes" id="UP000487649"/>
    </source>
</evidence>
<feature type="binding site" evidence="7">
    <location>
        <position position="87"/>
    </location>
    <ligand>
        <name>substrate</name>
    </ligand>
</feature>
<evidence type="ECO:0000256" key="2">
    <source>
        <dbReference type="ARBA" id="ARBA00004902"/>
    </source>
</evidence>
<dbReference type="Gene3D" id="3.40.50.9100">
    <property type="entry name" value="Dehydroquinase, class II"/>
    <property type="match status" value="1"/>
</dbReference>
<evidence type="ECO:0000256" key="4">
    <source>
        <dbReference type="ARBA" id="ARBA00011193"/>
    </source>
</evidence>
<dbReference type="SUPFAM" id="SSF52304">
    <property type="entry name" value="Type II 3-dehydroquinate dehydratase"/>
    <property type="match status" value="1"/>
</dbReference>
<dbReference type="NCBIfam" id="NF003805">
    <property type="entry name" value="PRK05395.1-2"/>
    <property type="match status" value="1"/>
</dbReference>
<gene>
    <name evidence="7 8" type="primary">aroQ</name>
    <name evidence="8" type="ORF">GMA92_03055</name>
</gene>
<comment type="caution">
    <text evidence="8">The sequence shown here is derived from an EMBL/GenBank/DDBJ whole genome shotgun (WGS) entry which is preliminary data.</text>
</comment>
<comment type="pathway">
    <text evidence="2 7">Metabolic intermediate biosynthesis; chorismate biosynthesis; chorismate from D-erythrose 4-phosphate and phosphoenolpyruvate: step 3/7.</text>
</comment>
<dbReference type="Pfam" id="PF01220">
    <property type="entry name" value="DHquinase_II"/>
    <property type="match status" value="1"/>
</dbReference>
<organism evidence="8 9">
    <name type="scientific">Turicibacter sanguinis</name>
    <dbReference type="NCBI Taxonomy" id="154288"/>
    <lineage>
        <taxon>Bacteria</taxon>
        <taxon>Bacillati</taxon>
        <taxon>Bacillota</taxon>
        <taxon>Erysipelotrichia</taxon>
        <taxon>Erysipelotrichales</taxon>
        <taxon>Turicibacteraceae</taxon>
        <taxon>Turicibacter</taxon>
    </lineage>
</organism>
<reference evidence="8 9" key="1">
    <citation type="journal article" date="2019" name="Nat. Med.">
        <title>A library of human gut bacterial isolates paired with longitudinal multiomics data enables mechanistic microbiome research.</title>
        <authorList>
            <person name="Poyet M."/>
            <person name="Groussin M."/>
            <person name="Gibbons S.M."/>
            <person name="Avila-Pacheco J."/>
            <person name="Jiang X."/>
            <person name="Kearney S.M."/>
            <person name="Perrotta A.R."/>
            <person name="Berdy B."/>
            <person name="Zhao S."/>
            <person name="Lieberman T.D."/>
            <person name="Swanson P.K."/>
            <person name="Smith M."/>
            <person name="Roesemann S."/>
            <person name="Alexander J.E."/>
            <person name="Rich S.A."/>
            <person name="Livny J."/>
            <person name="Vlamakis H."/>
            <person name="Clish C."/>
            <person name="Bullock K."/>
            <person name="Deik A."/>
            <person name="Scott J."/>
            <person name="Pierce K.A."/>
            <person name="Xavier R.J."/>
            <person name="Alm E.J."/>
        </authorList>
    </citation>
    <scope>NUCLEOTIDE SEQUENCE [LARGE SCALE GENOMIC DNA]</scope>
    <source>
        <strain evidence="8 9">BIOML-A198</strain>
    </source>
</reference>
<dbReference type="GO" id="GO:0009423">
    <property type="term" value="P:chorismate biosynthetic process"/>
    <property type="evidence" value="ECO:0007669"/>
    <property type="project" value="UniProtKB-UniRule"/>
</dbReference>
<comment type="subunit">
    <text evidence="4 7">Homododecamer.</text>
</comment>
<dbReference type="Proteomes" id="UP000487649">
    <property type="component" value="Unassembled WGS sequence"/>
</dbReference>
<comment type="function">
    <text evidence="7">Catalyzes a trans-dehydration via an enolate intermediate.</text>
</comment>
<dbReference type="InterPro" id="IPR036441">
    <property type="entry name" value="DHquinase_II_sf"/>
</dbReference>
<evidence type="ECO:0000256" key="5">
    <source>
        <dbReference type="ARBA" id="ARBA00012060"/>
    </source>
</evidence>
<evidence type="ECO:0000256" key="1">
    <source>
        <dbReference type="ARBA" id="ARBA00001864"/>
    </source>
</evidence>
<dbReference type="GeneID" id="60059039"/>
<proteinExistence type="inferred from homology"/>
<evidence type="ECO:0000256" key="6">
    <source>
        <dbReference type="ARBA" id="ARBA00023239"/>
    </source>
</evidence>
<dbReference type="GO" id="GO:0009073">
    <property type="term" value="P:aromatic amino acid family biosynthetic process"/>
    <property type="evidence" value="ECO:0007669"/>
    <property type="project" value="UniProtKB-KW"/>
</dbReference>
<sequence length="149" mass="16638">MKILVLNGPNLNMIGIREKGIYGSRSYADIVGYLKEEGTKRGHEIEVLQSNYEGQIIEWLQKAYFEHYDGVIINPGAFTHYSYALHDAIKAIADVPTVEVHLSNVHAREAFRHQSVTAPACIGQICGFGEFGYILGIMALENNKAKNQK</sequence>
<dbReference type="NCBIfam" id="NF003806">
    <property type="entry name" value="PRK05395.1-3"/>
    <property type="match status" value="1"/>
</dbReference>